<proteinExistence type="predicted"/>
<dbReference type="Proteomes" id="UP000887565">
    <property type="component" value="Unplaced"/>
</dbReference>
<accession>A0A915JAL1</accession>
<organism evidence="1 2">
    <name type="scientific">Romanomermis culicivorax</name>
    <name type="common">Nematode worm</name>
    <dbReference type="NCBI Taxonomy" id="13658"/>
    <lineage>
        <taxon>Eukaryota</taxon>
        <taxon>Metazoa</taxon>
        <taxon>Ecdysozoa</taxon>
        <taxon>Nematoda</taxon>
        <taxon>Enoplea</taxon>
        <taxon>Dorylaimia</taxon>
        <taxon>Mermithida</taxon>
        <taxon>Mermithoidea</taxon>
        <taxon>Mermithidae</taxon>
        <taxon>Romanomermis</taxon>
    </lineage>
</organism>
<reference evidence="2" key="1">
    <citation type="submission" date="2022-11" db="UniProtKB">
        <authorList>
            <consortium name="WormBaseParasite"/>
        </authorList>
    </citation>
    <scope>IDENTIFICATION</scope>
</reference>
<evidence type="ECO:0000313" key="1">
    <source>
        <dbReference type="Proteomes" id="UP000887565"/>
    </source>
</evidence>
<evidence type="ECO:0000313" key="2">
    <source>
        <dbReference type="WBParaSite" id="nRc.2.0.1.t23192-RA"/>
    </source>
</evidence>
<sequence length="102" mass="12008">MADALQVRKFPRMRNDKKTSNCMSAQLVDRQNVKVAMQAKNWGLIFDFSTQECKHHVGTWKLDQLEEKTCTQKPSKQEQLLKYHFKSEIRQSCRQLNTAGYE</sequence>
<keyword evidence="1" id="KW-1185">Reference proteome</keyword>
<dbReference type="AlphaFoldDB" id="A0A915JAL1"/>
<protein>
    <submittedName>
        <fullName evidence="2">Uncharacterized protein</fullName>
    </submittedName>
</protein>
<dbReference type="WBParaSite" id="nRc.2.0.1.t23192-RA">
    <property type="protein sequence ID" value="nRc.2.0.1.t23192-RA"/>
    <property type="gene ID" value="nRc.2.0.1.g23192"/>
</dbReference>
<name>A0A915JAL1_ROMCU</name>